<dbReference type="RefSeq" id="WP_208338896.1">
    <property type="nucleotide sequence ID" value="NZ_CAWQFN010000334.1"/>
</dbReference>
<name>A0AAP5I760_9CYAN</name>
<sequence length="1221" mass="139159">MSTRKIVELLSFTLLIASPVALGVVYAQTSAPRSVAQTTQFTTEKNFPLNKPQVINFEPNQGFNKLTERQKLDQLRDWLLITVLSGKGLNSEKINQSIYDLPTVRYDFMSPVANFEYGTTRSRYIGDGKVVALVLKGTKPEQRVDDLAHIADLHRKDQGEKPQIIEVFEYEITSDKQSAIITRSDNITAAKIFSSDYGYYETTIENQNDLQNFLSKVDDITFAQVTSPHSYSSSLTIGGRKIHNVKPEDINKNDIKLGEIATLWQSERKIDKKLALFQRELAENLKNLPDFEQEKEIEKAYAKGRREGLVNGSGFSLDWDYNYPGLQKALDEVTPLLQYFKVNSQPLISKQEIQKVKQELQQTKPGMPKEKIVGYLQLTEKIRKFFQTPEYSKIYREGDLAKKIKQEIEPEKQRLYQEETNETNQYKQQLRTQIDTDLTSAQKSGKTKEEIDLIYQKIIIEKNQQLQQIQKKIKSQKDKEWEDIFRAKFEQELSPLKNFLEADRTQGFQYARYDGDFLRGTEVGMTLFYTDLLMKLWDFNFENSTIETGIKDFQPETRIAISSIYKQEFEDLSYTRLWLGPNDKGFQVAHQGNNLIFARNATQVYAASSNPLKPGIEEPAGASVSAFLSWWNNHYEEVARFEPQYQRLNQIMKWSLVINWLNDSGQSNTLEFLEKVNVKPDNWFPDWVKKQGDRLKFRRWEKIKFLPKNYKGTKTEALSLVKSEEFARFGKKQQYFYGGVSLARRGMFRNRTPLSETIELNKPSFRSYINYDSVKVQPNNLEFKTLNGTTYRLKPISKNVSKTIVEVKSETKLRSPNTELTNQPFASSITKLPNGIKLENAINDNGFSNLNVTKTHNGFKVQFESREIDAGYQLASNLSTAKSNPLDILKGKENVAQIRYSPSQPNHYYVKFSDSSGWVKFSERSAGGTGKPPTPPTKGLMAVAEPEDGARIFHLESLKEEQVLQETKGFQEFSGRGANPQEHFNPHQEAQRLVEDPTRYILAEKIDLGLQTQKIDAALKSGNYTKASNLIDKAIKLHGQDPDLMMRQALVDIHQGKLNLQIITLEGAKPAVGNFFDEISKLNFHAIETDTEFIYVQDSPGLNNLDFKGGVAKSVGSGSGVRAYQLKPGKIGDVNIGRTGFGDVGASSNPSTQYKGNNIANSLRFRFNNNSQGFSPDGKCEKQDEKDQNKNTNCCPKQGENKNNECILEKPVYVVTKSDTI</sequence>
<organism evidence="2 3">
    <name type="scientific">Aetokthonos hydrillicola Thurmond2011</name>
    <dbReference type="NCBI Taxonomy" id="2712845"/>
    <lineage>
        <taxon>Bacteria</taxon>
        <taxon>Bacillati</taxon>
        <taxon>Cyanobacteriota</taxon>
        <taxon>Cyanophyceae</taxon>
        <taxon>Nostocales</taxon>
        <taxon>Hapalosiphonaceae</taxon>
        <taxon>Aetokthonos</taxon>
    </lineage>
</organism>
<comment type="caution">
    <text evidence="2">The sequence shown here is derived from an EMBL/GenBank/DDBJ whole genome shotgun (WGS) entry which is preliminary data.</text>
</comment>
<evidence type="ECO:0000313" key="2">
    <source>
        <dbReference type="EMBL" id="MDR9896273.1"/>
    </source>
</evidence>
<keyword evidence="3" id="KW-1185">Reference proteome</keyword>
<feature type="compositionally biased region" description="Basic and acidic residues" evidence="1">
    <location>
        <begin position="1178"/>
        <end position="1189"/>
    </location>
</feature>
<dbReference type="Proteomes" id="UP000667802">
    <property type="component" value="Unassembled WGS sequence"/>
</dbReference>
<dbReference type="EMBL" id="JAALHA020000007">
    <property type="protein sequence ID" value="MDR9896273.1"/>
    <property type="molecule type" value="Genomic_DNA"/>
</dbReference>
<dbReference type="AlphaFoldDB" id="A0AAP5I760"/>
<gene>
    <name evidence="2" type="ORF">G7B40_017145</name>
</gene>
<reference evidence="3" key="1">
    <citation type="journal article" date="2021" name="Science">
        <title>Hunting the eagle killer: A cyanobacterial neurotoxin causes vacuolar myelinopathy.</title>
        <authorList>
            <person name="Breinlinger S."/>
            <person name="Phillips T.J."/>
            <person name="Haram B.N."/>
            <person name="Mares J."/>
            <person name="Martinez Yerena J.A."/>
            <person name="Hrouzek P."/>
            <person name="Sobotka R."/>
            <person name="Henderson W.M."/>
            <person name="Schmieder P."/>
            <person name="Williams S.M."/>
            <person name="Lauderdale J.D."/>
            <person name="Wilde H.D."/>
            <person name="Gerrin W."/>
            <person name="Kust A."/>
            <person name="Washington J.W."/>
            <person name="Wagner C."/>
            <person name="Geier B."/>
            <person name="Liebeke M."/>
            <person name="Enke H."/>
            <person name="Niedermeyer T.H.J."/>
            <person name="Wilde S.B."/>
        </authorList>
    </citation>
    <scope>NUCLEOTIDE SEQUENCE [LARGE SCALE GENOMIC DNA]</scope>
    <source>
        <strain evidence="3">Thurmond2011</strain>
    </source>
</reference>
<proteinExistence type="predicted"/>
<protein>
    <submittedName>
        <fullName evidence="2">Uncharacterized protein</fullName>
    </submittedName>
</protein>
<evidence type="ECO:0000313" key="3">
    <source>
        <dbReference type="Proteomes" id="UP000667802"/>
    </source>
</evidence>
<evidence type="ECO:0000256" key="1">
    <source>
        <dbReference type="SAM" id="MobiDB-lite"/>
    </source>
</evidence>
<accession>A0AAP5I760</accession>
<feature type="region of interest" description="Disordered" evidence="1">
    <location>
        <begin position="1174"/>
        <end position="1196"/>
    </location>
</feature>